<evidence type="ECO:0000313" key="2">
    <source>
        <dbReference type="Proteomes" id="UP000186230"/>
    </source>
</evidence>
<dbReference type="Proteomes" id="UP000186230">
    <property type="component" value="Chromosome"/>
</dbReference>
<proteinExistence type="predicted"/>
<gene>
    <name evidence="1" type="ORF">GRFL_3333</name>
</gene>
<accession>A0A1L7I8Y6</accession>
<name>A0A1L7I8Y6_9FLAO</name>
<dbReference type="EMBL" id="CP016359">
    <property type="protein sequence ID" value="APU70057.1"/>
    <property type="molecule type" value="Genomic_DNA"/>
</dbReference>
<dbReference type="EC" id="1.1.1.100" evidence="1"/>
<dbReference type="OrthoDB" id="1071350at2"/>
<keyword evidence="2" id="KW-1185">Reference proteome</keyword>
<organism evidence="1 2">
    <name type="scientific">Christiangramia flava JLT2011</name>
    <dbReference type="NCBI Taxonomy" id="1229726"/>
    <lineage>
        <taxon>Bacteria</taxon>
        <taxon>Pseudomonadati</taxon>
        <taxon>Bacteroidota</taxon>
        <taxon>Flavobacteriia</taxon>
        <taxon>Flavobacteriales</taxon>
        <taxon>Flavobacteriaceae</taxon>
        <taxon>Christiangramia</taxon>
    </lineage>
</organism>
<dbReference type="AlphaFoldDB" id="A0A1L7I8Y6"/>
<keyword evidence="1" id="KW-0560">Oxidoreductase</keyword>
<dbReference type="GO" id="GO:0004316">
    <property type="term" value="F:3-oxoacyl-[acyl-carrier-protein] reductase (NADPH) activity"/>
    <property type="evidence" value="ECO:0007669"/>
    <property type="project" value="UniProtKB-EC"/>
</dbReference>
<dbReference type="RefSeq" id="WP_083645630.1">
    <property type="nucleotide sequence ID" value="NZ_AMRU01000004.1"/>
</dbReference>
<dbReference type="STRING" id="1229726.GRFL_3333"/>
<protein>
    <submittedName>
        <fullName evidence="1">3-oxoacyl-[acyl-carrier protein] reductase</fullName>
        <ecNumber evidence="1">1.1.1.100</ecNumber>
    </submittedName>
</protein>
<evidence type="ECO:0000313" key="1">
    <source>
        <dbReference type="EMBL" id="APU70057.1"/>
    </source>
</evidence>
<sequence length="199" mass="22858">MNKSYFIQKTVHIRSGKIWENEKLVWEDEQPVLQDFLKNAYRELAMDYPKFFKMDSLSKLAILATEVLFSHAKPDEDTALIFGNSESSLETDEAFSASMNSFPSPSVFVYTLPNIMLGEISIKHRLLSENLFLVMENFDAELFENQLSAALAQPDCANAVCGWVDLHNDEYDVFLCLIGTEGKWPFHAENLQKLYRLNE</sequence>
<dbReference type="KEGG" id="gfl:GRFL_3333"/>
<reference evidence="1 2" key="1">
    <citation type="submission" date="2016-07" db="EMBL/GenBank/DDBJ databases">
        <title>Multi-omics approach to identify versatile polysaccharide utilization systems of a marine flavobacterium Gramella flava.</title>
        <authorList>
            <person name="Tang K."/>
        </authorList>
    </citation>
    <scope>NUCLEOTIDE SEQUENCE [LARGE SCALE GENOMIC DNA]</scope>
    <source>
        <strain evidence="1 2">JLT2011</strain>
    </source>
</reference>